<sequence>MEIILHCGAHRCATTSFQNYLSRNENTLAEQGLVYWGPERTRANGLNSLNKLTPDVCDALRRDLDACRRAGAKQLLVSQENFVGSMERNIAFASLYPSMHERSLLLAKAFDEGVGKLALNIRALDMYWSSVSAYKFKRGSEPIEPAKWKRITQSKRSWRNVIAEMGRAFPGVPLLVLPFEDFAGHQRAQLEALTGRAAPEDNDGLSLNAAPHPAPHGLNADQAMKLWSDYADDLEWLASGADGLAELVCRTERDTRGVIPAEPRLEQRKST</sequence>
<gene>
    <name evidence="1" type="ORF">CLV75_1142</name>
</gene>
<dbReference type="Gene3D" id="3.40.50.300">
    <property type="entry name" value="P-loop containing nucleotide triphosphate hydrolases"/>
    <property type="match status" value="1"/>
</dbReference>
<reference evidence="1 2" key="1">
    <citation type="submission" date="2018-10" db="EMBL/GenBank/DDBJ databases">
        <title>Genomic Encyclopedia of Archaeal and Bacterial Type Strains, Phase II (KMG-II): from individual species to whole genera.</title>
        <authorList>
            <person name="Goeker M."/>
        </authorList>
    </citation>
    <scope>NUCLEOTIDE SEQUENCE [LARGE SCALE GENOMIC DNA]</scope>
    <source>
        <strain evidence="1 2">DSM 29317</strain>
    </source>
</reference>
<dbReference type="STRING" id="981384.GCA_000192475_01856"/>
<dbReference type="RefSeq" id="WP_010441941.1">
    <property type="nucleotide sequence ID" value="NZ_AEYW01000013.1"/>
</dbReference>
<evidence type="ECO:0008006" key="3">
    <source>
        <dbReference type="Google" id="ProtNLM"/>
    </source>
</evidence>
<dbReference type="Proteomes" id="UP000271700">
    <property type="component" value="Unassembled WGS sequence"/>
</dbReference>
<evidence type="ECO:0000313" key="2">
    <source>
        <dbReference type="Proteomes" id="UP000271700"/>
    </source>
</evidence>
<proteinExistence type="predicted"/>
<dbReference type="OrthoDB" id="8481769at2"/>
<dbReference type="SUPFAM" id="SSF52540">
    <property type="entry name" value="P-loop containing nucleoside triphosphate hydrolases"/>
    <property type="match status" value="1"/>
</dbReference>
<organism evidence="1 2">
    <name type="scientific">Ruegeria conchae</name>
    <dbReference type="NCBI Taxonomy" id="981384"/>
    <lineage>
        <taxon>Bacteria</taxon>
        <taxon>Pseudomonadati</taxon>
        <taxon>Pseudomonadota</taxon>
        <taxon>Alphaproteobacteria</taxon>
        <taxon>Rhodobacterales</taxon>
        <taxon>Roseobacteraceae</taxon>
        <taxon>Ruegeria</taxon>
    </lineage>
</organism>
<accession>A0A497ZT49</accession>
<comment type="caution">
    <text evidence="1">The sequence shown here is derived from an EMBL/GenBank/DDBJ whole genome shotgun (WGS) entry which is preliminary data.</text>
</comment>
<keyword evidence="2" id="KW-1185">Reference proteome</keyword>
<dbReference type="AlphaFoldDB" id="A0A497ZT49"/>
<evidence type="ECO:0000313" key="1">
    <source>
        <dbReference type="EMBL" id="RLK11147.1"/>
    </source>
</evidence>
<dbReference type="InterPro" id="IPR027417">
    <property type="entry name" value="P-loop_NTPase"/>
</dbReference>
<protein>
    <recommendedName>
        <fullName evidence="3">Sulfotransferase family protein</fullName>
    </recommendedName>
</protein>
<dbReference type="EMBL" id="RCCT01000001">
    <property type="protein sequence ID" value="RLK11147.1"/>
    <property type="molecule type" value="Genomic_DNA"/>
</dbReference>
<name>A0A497ZT49_9RHOB</name>